<keyword evidence="2" id="KW-0238">DNA-binding</keyword>
<evidence type="ECO:0000313" key="6">
    <source>
        <dbReference type="EMBL" id="KPL51584.1"/>
    </source>
</evidence>
<dbReference type="GO" id="GO:0005829">
    <property type="term" value="C:cytosol"/>
    <property type="evidence" value="ECO:0007669"/>
    <property type="project" value="TreeGrafter"/>
</dbReference>
<dbReference type="InterPro" id="IPR018062">
    <property type="entry name" value="HTH_AraC-typ_CS"/>
</dbReference>
<dbReference type="PANTHER" id="PTHR47894">
    <property type="entry name" value="HTH-TYPE TRANSCRIPTIONAL REGULATOR GADX"/>
    <property type="match status" value="1"/>
</dbReference>
<dbReference type="STRING" id="665126.ABB55_04530"/>
<evidence type="ECO:0000313" key="7">
    <source>
        <dbReference type="Proteomes" id="UP000048984"/>
    </source>
</evidence>
<protein>
    <recommendedName>
        <fullName evidence="5">HTH araC/xylS-type domain-containing protein</fullName>
    </recommendedName>
</protein>
<dbReference type="EMBL" id="LJYW01000001">
    <property type="protein sequence ID" value="KPL51584.1"/>
    <property type="molecule type" value="Genomic_DNA"/>
</dbReference>
<dbReference type="InterPro" id="IPR009057">
    <property type="entry name" value="Homeodomain-like_sf"/>
</dbReference>
<dbReference type="GO" id="GO:0003700">
    <property type="term" value="F:DNA-binding transcription factor activity"/>
    <property type="evidence" value="ECO:0007669"/>
    <property type="project" value="InterPro"/>
</dbReference>
<keyword evidence="3" id="KW-0804">Transcription</keyword>
<evidence type="ECO:0000256" key="4">
    <source>
        <dbReference type="SAM" id="MobiDB-lite"/>
    </source>
</evidence>
<dbReference type="SUPFAM" id="SSF46689">
    <property type="entry name" value="Homeodomain-like"/>
    <property type="match status" value="1"/>
</dbReference>
<evidence type="ECO:0000259" key="5">
    <source>
        <dbReference type="PROSITE" id="PS01124"/>
    </source>
</evidence>
<name>A0A0P6VXN3_9HYPH</name>
<feature type="region of interest" description="Disordered" evidence="4">
    <location>
        <begin position="304"/>
        <end position="341"/>
    </location>
</feature>
<dbReference type="Pfam" id="PF14525">
    <property type="entry name" value="AraC_binding_2"/>
    <property type="match status" value="1"/>
</dbReference>
<organism evidence="6 7">
    <name type="scientific">Prosthecodimorpha hirschii</name>
    <dbReference type="NCBI Taxonomy" id="665126"/>
    <lineage>
        <taxon>Bacteria</taxon>
        <taxon>Pseudomonadati</taxon>
        <taxon>Pseudomonadota</taxon>
        <taxon>Alphaproteobacteria</taxon>
        <taxon>Hyphomicrobiales</taxon>
        <taxon>Ancalomicrobiaceae</taxon>
        <taxon>Prosthecodimorpha</taxon>
    </lineage>
</organism>
<dbReference type="SMART" id="SM00342">
    <property type="entry name" value="HTH_ARAC"/>
    <property type="match status" value="1"/>
</dbReference>
<evidence type="ECO:0000256" key="2">
    <source>
        <dbReference type="ARBA" id="ARBA00023125"/>
    </source>
</evidence>
<dbReference type="InterPro" id="IPR018060">
    <property type="entry name" value="HTH_AraC"/>
</dbReference>
<dbReference type="PROSITE" id="PS01124">
    <property type="entry name" value="HTH_ARAC_FAMILY_2"/>
    <property type="match status" value="1"/>
</dbReference>
<reference evidence="6 7" key="2">
    <citation type="submission" date="2015-10" db="EMBL/GenBank/DDBJ databases">
        <title>Draft Genome Sequence of Prosthecomicrobium hirschii ATCC 27832.</title>
        <authorList>
            <person name="Daniel J."/>
            <person name="Givan S.A."/>
            <person name="Brun Y.V."/>
            <person name="Brown P.J."/>
        </authorList>
    </citation>
    <scope>NUCLEOTIDE SEQUENCE [LARGE SCALE GENOMIC DNA]</scope>
    <source>
        <strain evidence="6 7">16</strain>
    </source>
</reference>
<gene>
    <name evidence="6" type="ORF">ABB55_04530</name>
</gene>
<proteinExistence type="predicted"/>
<keyword evidence="1" id="KW-0805">Transcription regulation</keyword>
<feature type="domain" description="HTH araC/xylS-type" evidence="5">
    <location>
        <begin position="211"/>
        <end position="312"/>
    </location>
</feature>
<accession>A0A0P6VXN3</accession>
<dbReference type="AlphaFoldDB" id="A0A0P6VXN3"/>
<dbReference type="PANTHER" id="PTHR47894:SF1">
    <property type="entry name" value="HTH-TYPE TRANSCRIPTIONAL REGULATOR VQSM"/>
    <property type="match status" value="1"/>
</dbReference>
<dbReference type="RefSeq" id="WP_054357746.1">
    <property type="nucleotide sequence ID" value="NZ_LJYW01000001.1"/>
</dbReference>
<dbReference type="PROSITE" id="PS00041">
    <property type="entry name" value="HTH_ARAC_FAMILY_1"/>
    <property type="match status" value="1"/>
</dbReference>
<evidence type="ECO:0000256" key="1">
    <source>
        <dbReference type="ARBA" id="ARBA00023015"/>
    </source>
</evidence>
<dbReference type="Gene3D" id="1.10.10.60">
    <property type="entry name" value="Homeodomain-like"/>
    <property type="match status" value="1"/>
</dbReference>
<sequence>MRFSTDQLGPGLSDAARARRWADCLSGNGISFQCPKEDGFRGAIELLKLPGCEIGRANATSAIGSRTAEAIARDRDQMLFLFGSLGGARKVASQAGRDIVLDDGAITLLDHTRPHRTLAPEGGTAVAVAISMVDVAASGFDLAGRLCRTPTDPGAARLLVRYALGLIADPLAGPDGEALATQHIAELAGLAFGAQDRRGERVRAAAAARTRLILTTVRRRALEPDLDAASVGQDFGLSERTVQTLLADCGTSVGREVMEVRLRHAHDLLHGIEPSTATVAAVAFECGFNAVSTFYRAYKARFGSSPGEDRGRPAGSVASRSPVRQSLGATRRNAPRSVMPD</sequence>
<feature type="compositionally biased region" description="Polar residues" evidence="4">
    <location>
        <begin position="318"/>
        <end position="328"/>
    </location>
</feature>
<keyword evidence="7" id="KW-1185">Reference proteome</keyword>
<dbReference type="GO" id="GO:0000976">
    <property type="term" value="F:transcription cis-regulatory region binding"/>
    <property type="evidence" value="ECO:0007669"/>
    <property type="project" value="TreeGrafter"/>
</dbReference>
<dbReference type="Pfam" id="PF12833">
    <property type="entry name" value="HTH_18"/>
    <property type="match status" value="1"/>
</dbReference>
<dbReference type="InterPro" id="IPR035418">
    <property type="entry name" value="AraC-bd_2"/>
</dbReference>
<evidence type="ECO:0000256" key="3">
    <source>
        <dbReference type="ARBA" id="ARBA00023163"/>
    </source>
</evidence>
<comment type="caution">
    <text evidence="6">The sequence shown here is derived from an EMBL/GenBank/DDBJ whole genome shotgun (WGS) entry which is preliminary data.</text>
</comment>
<dbReference type="Proteomes" id="UP000048984">
    <property type="component" value="Unassembled WGS sequence"/>
</dbReference>
<reference evidence="6 7" key="1">
    <citation type="submission" date="2015-09" db="EMBL/GenBank/DDBJ databases">
        <authorList>
            <person name="Jackson K.R."/>
            <person name="Lunt B.L."/>
            <person name="Fisher J.N.B."/>
            <person name="Gardner A.V."/>
            <person name="Bailey M.E."/>
            <person name="Deus L.M."/>
            <person name="Earl A.S."/>
            <person name="Gibby P.D."/>
            <person name="Hartmann K.A."/>
            <person name="Liu J.E."/>
            <person name="Manci A.M."/>
            <person name="Nielsen D.A."/>
            <person name="Solomon M.B."/>
            <person name="Breakwell D.P."/>
            <person name="Burnett S.H."/>
            <person name="Grose J.H."/>
        </authorList>
    </citation>
    <scope>NUCLEOTIDE SEQUENCE [LARGE SCALE GENOMIC DNA]</scope>
    <source>
        <strain evidence="6 7">16</strain>
    </source>
</reference>